<accession>A0AAD5MLM3</accession>
<sequence>MTISRHHKERRETTTRRMGDFNTDAAVVVLEAPPITKLPYTRNPRGVSGRAPERGKEILLLYGELAMVPWIYDPQVVDILAIYETE</sequence>
<proteinExistence type="predicted"/>
<dbReference type="EMBL" id="JAHQIW010001011">
    <property type="protein sequence ID" value="KAJ1351127.1"/>
    <property type="molecule type" value="Genomic_DNA"/>
</dbReference>
<reference evidence="1" key="1">
    <citation type="submission" date="2021-06" db="EMBL/GenBank/DDBJ databases">
        <title>Parelaphostrongylus tenuis whole genome reference sequence.</title>
        <authorList>
            <person name="Garwood T.J."/>
            <person name="Larsen P.A."/>
            <person name="Fountain-Jones N.M."/>
            <person name="Garbe J.R."/>
            <person name="Macchietto M.G."/>
            <person name="Kania S.A."/>
            <person name="Gerhold R.W."/>
            <person name="Richards J.E."/>
            <person name="Wolf T.M."/>
        </authorList>
    </citation>
    <scope>NUCLEOTIDE SEQUENCE</scope>
    <source>
        <strain evidence="1">MNPRO001-30</strain>
        <tissue evidence="1">Meninges</tissue>
    </source>
</reference>
<gene>
    <name evidence="1" type="ORF">KIN20_007079</name>
</gene>
<dbReference type="AlphaFoldDB" id="A0AAD5MLM3"/>
<evidence type="ECO:0000313" key="2">
    <source>
        <dbReference type="Proteomes" id="UP001196413"/>
    </source>
</evidence>
<name>A0AAD5MLM3_PARTN</name>
<protein>
    <submittedName>
        <fullName evidence="1">Uncharacterized protein</fullName>
    </submittedName>
</protein>
<keyword evidence="2" id="KW-1185">Reference proteome</keyword>
<comment type="caution">
    <text evidence="1">The sequence shown here is derived from an EMBL/GenBank/DDBJ whole genome shotgun (WGS) entry which is preliminary data.</text>
</comment>
<evidence type="ECO:0000313" key="1">
    <source>
        <dbReference type="EMBL" id="KAJ1351127.1"/>
    </source>
</evidence>
<organism evidence="1 2">
    <name type="scientific">Parelaphostrongylus tenuis</name>
    <name type="common">Meningeal worm</name>
    <dbReference type="NCBI Taxonomy" id="148309"/>
    <lineage>
        <taxon>Eukaryota</taxon>
        <taxon>Metazoa</taxon>
        <taxon>Ecdysozoa</taxon>
        <taxon>Nematoda</taxon>
        <taxon>Chromadorea</taxon>
        <taxon>Rhabditida</taxon>
        <taxon>Rhabditina</taxon>
        <taxon>Rhabditomorpha</taxon>
        <taxon>Strongyloidea</taxon>
        <taxon>Metastrongylidae</taxon>
        <taxon>Parelaphostrongylus</taxon>
    </lineage>
</organism>
<dbReference type="Proteomes" id="UP001196413">
    <property type="component" value="Unassembled WGS sequence"/>
</dbReference>